<dbReference type="NCBIfam" id="NF045490">
    <property type="entry name" value="FdxA_Protbact"/>
    <property type="match status" value="1"/>
</dbReference>
<dbReference type="Gene3D" id="3.30.70.20">
    <property type="match status" value="1"/>
</dbReference>
<keyword evidence="7 11" id="KW-0249">Electron transport</keyword>
<evidence type="ECO:0000256" key="11">
    <source>
        <dbReference type="RuleBase" id="RU364098"/>
    </source>
</evidence>
<keyword evidence="5 11" id="KW-0479">Metal-binding</keyword>
<comment type="cofactor">
    <cofactor evidence="2 11">
        <name>[4Fe-4S] cluster</name>
        <dbReference type="ChEBI" id="CHEBI:49883"/>
    </cofactor>
</comment>
<evidence type="ECO:0000256" key="6">
    <source>
        <dbReference type="ARBA" id="ARBA00022737"/>
    </source>
</evidence>
<dbReference type="PANTHER" id="PTHR42859">
    <property type="entry name" value="OXIDOREDUCTASE"/>
    <property type="match status" value="1"/>
</dbReference>
<evidence type="ECO:0000313" key="15">
    <source>
        <dbReference type="Proteomes" id="UP001597102"/>
    </source>
</evidence>
<dbReference type="InterPro" id="IPR050294">
    <property type="entry name" value="RnfB_subfamily"/>
</dbReference>
<dbReference type="PANTHER" id="PTHR42859:SF2">
    <property type="entry name" value="FERREDOXIN"/>
    <property type="match status" value="1"/>
</dbReference>
<evidence type="ECO:0000256" key="4">
    <source>
        <dbReference type="ARBA" id="ARBA00022485"/>
    </source>
</evidence>
<evidence type="ECO:0000256" key="7">
    <source>
        <dbReference type="ARBA" id="ARBA00022982"/>
    </source>
</evidence>
<organism evidence="14 15">
    <name type="scientific">Methyloligella solikamskensis</name>
    <dbReference type="NCBI Taxonomy" id="1177756"/>
    <lineage>
        <taxon>Bacteria</taxon>
        <taxon>Pseudomonadati</taxon>
        <taxon>Pseudomonadota</taxon>
        <taxon>Alphaproteobacteria</taxon>
        <taxon>Hyphomicrobiales</taxon>
        <taxon>Hyphomicrobiaceae</taxon>
        <taxon>Methyloligella</taxon>
    </lineage>
</organism>
<dbReference type="InterPro" id="IPR054829">
    <property type="entry name" value="FdxA"/>
</dbReference>
<proteinExistence type="predicted"/>
<comment type="caution">
    <text evidence="14">The sequence shown here is derived from an EMBL/GenBank/DDBJ whole genome shotgun (WGS) entry which is preliminary data.</text>
</comment>
<keyword evidence="4 11" id="KW-0004">4Fe-4S</keyword>
<feature type="domain" description="4Fe-4S ferredoxin-type" evidence="13">
    <location>
        <begin position="31"/>
        <end position="60"/>
    </location>
</feature>
<dbReference type="InterPro" id="IPR000813">
    <property type="entry name" value="7Fe_ferredoxin"/>
</dbReference>
<dbReference type="RefSeq" id="WP_379085663.1">
    <property type="nucleotide sequence ID" value="NZ_JBHTJO010000001.1"/>
</dbReference>
<feature type="region of interest" description="Disordered" evidence="12">
    <location>
        <begin position="84"/>
        <end position="129"/>
    </location>
</feature>
<evidence type="ECO:0000256" key="12">
    <source>
        <dbReference type="SAM" id="MobiDB-lite"/>
    </source>
</evidence>
<comment type="cofactor">
    <cofactor evidence="1 11">
        <name>[3Fe-4S] cluster</name>
        <dbReference type="ChEBI" id="CHEBI:21137"/>
    </cofactor>
</comment>
<gene>
    <name evidence="14" type="primary">fdxA</name>
    <name evidence="14" type="ORF">ACFQ2F_03315</name>
</gene>
<keyword evidence="10 11" id="KW-0003">3Fe-4S</keyword>
<dbReference type="PRINTS" id="PR00354">
    <property type="entry name" value="7FE8SFRDOXIN"/>
</dbReference>
<evidence type="ECO:0000256" key="1">
    <source>
        <dbReference type="ARBA" id="ARBA00001927"/>
    </source>
</evidence>
<protein>
    <recommendedName>
        <fullName evidence="11">Ferredoxin</fullName>
    </recommendedName>
</protein>
<keyword evidence="15" id="KW-1185">Reference proteome</keyword>
<evidence type="ECO:0000256" key="5">
    <source>
        <dbReference type="ARBA" id="ARBA00022723"/>
    </source>
</evidence>
<reference evidence="15" key="1">
    <citation type="journal article" date="2019" name="Int. J. Syst. Evol. Microbiol.">
        <title>The Global Catalogue of Microorganisms (GCM) 10K type strain sequencing project: providing services to taxonomists for standard genome sequencing and annotation.</title>
        <authorList>
            <consortium name="The Broad Institute Genomics Platform"/>
            <consortium name="The Broad Institute Genome Sequencing Center for Infectious Disease"/>
            <person name="Wu L."/>
            <person name="Ma J."/>
        </authorList>
    </citation>
    <scope>NUCLEOTIDE SEQUENCE [LARGE SCALE GENOMIC DNA]</scope>
    <source>
        <strain evidence="15">CCUG 61697</strain>
    </source>
</reference>
<evidence type="ECO:0000259" key="13">
    <source>
        <dbReference type="PROSITE" id="PS51379"/>
    </source>
</evidence>
<dbReference type="Proteomes" id="UP001597102">
    <property type="component" value="Unassembled WGS sequence"/>
</dbReference>
<keyword evidence="9 11" id="KW-0411">Iron-sulfur</keyword>
<feature type="domain" description="4Fe-4S ferredoxin-type" evidence="13">
    <location>
        <begin position="1"/>
        <end position="30"/>
    </location>
</feature>
<name>A0ABW3J7M3_9HYPH</name>
<dbReference type="InterPro" id="IPR022569">
    <property type="entry name" value="Fd_C"/>
</dbReference>
<evidence type="ECO:0000256" key="2">
    <source>
        <dbReference type="ARBA" id="ARBA00001966"/>
    </source>
</evidence>
<dbReference type="PROSITE" id="PS51379">
    <property type="entry name" value="4FE4S_FER_2"/>
    <property type="match status" value="2"/>
</dbReference>
<dbReference type="InterPro" id="IPR017900">
    <property type="entry name" value="4Fe4S_Fe_S_CS"/>
</dbReference>
<evidence type="ECO:0000256" key="3">
    <source>
        <dbReference type="ARBA" id="ARBA00022448"/>
    </source>
</evidence>
<evidence type="ECO:0000313" key="14">
    <source>
        <dbReference type="EMBL" id="MFD0986125.1"/>
    </source>
</evidence>
<evidence type="ECO:0000256" key="10">
    <source>
        <dbReference type="ARBA" id="ARBA00023291"/>
    </source>
</evidence>
<dbReference type="SUPFAM" id="SSF54862">
    <property type="entry name" value="4Fe-4S ferredoxins"/>
    <property type="match status" value="1"/>
</dbReference>
<accession>A0ABW3J7M3</accession>
<dbReference type="PROSITE" id="PS00198">
    <property type="entry name" value="4FE4S_FER_1"/>
    <property type="match status" value="1"/>
</dbReference>
<keyword evidence="3 11" id="KW-0813">Transport</keyword>
<dbReference type="Pfam" id="PF11953">
    <property type="entry name" value="DUF3470"/>
    <property type="match status" value="1"/>
</dbReference>
<feature type="compositionally biased region" description="Basic and acidic residues" evidence="12">
    <location>
        <begin position="89"/>
        <end position="101"/>
    </location>
</feature>
<evidence type="ECO:0000256" key="8">
    <source>
        <dbReference type="ARBA" id="ARBA00023004"/>
    </source>
</evidence>
<dbReference type="Pfam" id="PF00037">
    <property type="entry name" value="Fer4"/>
    <property type="match status" value="1"/>
</dbReference>
<dbReference type="EMBL" id="JBHTJO010000001">
    <property type="protein sequence ID" value="MFD0986125.1"/>
    <property type="molecule type" value="Genomic_DNA"/>
</dbReference>
<keyword evidence="6 11" id="KW-0677">Repeat</keyword>
<dbReference type="InterPro" id="IPR017896">
    <property type="entry name" value="4Fe4S_Fe-S-bd"/>
</dbReference>
<sequence length="129" mass="14071">MTYVVTDNCIRCKYMDCVEVCPVDCFYEGENMLVIHPDECIDCGVCEPECPAEAIVADTNSGLEMWLELNAKYAELWPNIAAKGEPPADAERFDGVPDKFETYFSPRSGGDGELETQSSEQGGTGGEPG</sequence>
<comment type="function">
    <text evidence="11">Ferredoxins are iron-sulfur proteins that transfer electrons in a wide variety of metabolic reactions.</text>
</comment>
<keyword evidence="8 11" id="KW-0408">Iron</keyword>
<evidence type="ECO:0000256" key="9">
    <source>
        <dbReference type="ARBA" id="ARBA00023014"/>
    </source>
</evidence>